<evidence type="ECO:0000256" key="6">
    <source>
        <dbReference type="ARBA" id="ARBA00047615"/>
    </source>
</evidence>
<comment type="catalytic activity">
    <reaction evidence="7 8">
        <text>CMP + ATP = CDP + ADP</text>
        <dbReference type="Rhea" id="RHEA:11600"/>
        <dbReference type="ChEBI" id="CHEBI:30616"/>
        <dbReference type="ChEBI" id="CHEBI:58069"/>
        <dbReference type="ChEBI" id="CHEBI:60377"/>
        <dbReference type="ChEBI" id="CHEBI:456216"/>
        <dbReference type="EC" id="2.7.4.25"/>
    </reaction>
</comment>
<dbReference type="GO" id="GO:0005829">
    <property type="term" value="C:cytosol"/>
    <property type="evidence" value="ECO:0007669"/>
    <property type="project" value="TreeGrafter"/>
</dbReference>
<keyword evidence="11" id="KW-1185">Reference proteome</keyword>
<dbReference type="GO" id="GO:0005524">
    <property type="term" value="F:ATP binding"/>
    <property type="evidence" value="ECO:0007669"/>
    <property type="project" value="UniProtKB-UniRule"/>
</dbReference>
<evidence type="ECO:0000256" key="1">
    <source>
        <dbReference type="ARBA" id="ARBA00009427"/>
    </source>
</evidence>
<dbReference type="NCBIfam" id="TIGR00017">
    <property type="entry name" value="cmk"/>
    <property type="match status" value="1"/>
</dbReference>
<keyword evidence="8" id="KW-0963">Cytoplasm</keyword>
<dbReference type="CDD" id="cd02020">
    <property type="entry name" value="CMPK"/>
    <property type="match status" value="1"/>
</dbReference>
<comment type="similarity">
    <text evidence="1 8">Belongs to the cytidylate kinase family. Type 1 subfamily.</text>
</comment>
<evidence type="ECO:0000256" key="7">
    <source>
        <dbReference type="ARBA" id="ARBA00048478"/>
    </source>
</evidence>
<evidence type="ECO:0000256" key="5">
    <source>
        <dbReference type="ARBA" id="ARBA00022840"/>
    </source>
</evidence>
<dbReference type="InterPro" id="IPR011994">
    <property type="entry name" value="Cytidylate_kinase_dom"/>
</dbReference>
<dbReference type="Proteomes" id="UP000256373">
    <property type="component" value="Unassembled WGS sequence"/>
</dbReference>
<dbReference type="OrthoDB" id="9807434at2"/>
<dbReference type="AlphaFoldDB" id="A0A3D8YF67"/>
<dbReference type="RefSeq" id="WP_115829831.1">
    <property type="nucleotide sequence ID" value="NZ_QNUL01000003.1"/>
</dbReference>
<keyword evidence="4 8" id="KW-0418">Kinase</keyword>
<feature type="binding site" evidence="8">
    <location>
        <begin position="10"/>
        <end position="18"/>
    </location>
    <ligand>
        <name>ATP</name>
        <dbReference type="ChEBI" id="CHEBI:30616"/>
    </ligand>
</feature>
<proteinExistence type="inferred from homology"/>
<dbReference type="EMBL" id="QNUL01000003">
    <property type="protein sequence ID" value="REA63243.1"/>
    <property type="molecule type" value="Genomic_DNA"/>
</dbReference>
<dbReference type="GO" id="GO:0036430">
    <property type="term" value="F:CMP kinase activity"/>
    <property type="evidence" value="ECO:0007669"/>
    <property type="project" value="RHEA"/>
</dbReference>
<dbReference type="SUPFAM" id="SSF52540">
    <property type="entry name" value="P-loop containing nucleoside triphosphate hydrolases"/>
    <property type="match status" value="1"/>
</dbReference>
<organism evidence="10 11">
    <name type="scientific">Dyadobacter luteus</name>
    <dbReference type="NCBI Taxonomy" id="2259619"/>
    <lineage>
        <taxon>Bacteria</taxon>
        <taxon>Pseudomonadati</taxon>
        <taxon>Bacteroidota</taxon>
        <taxon>Cytophagia</taxon>
        <taxon>Cytophagales</taxon>
        <taxon>Spirosomataceae</taxon>
        <taxon>Dyadobacter</taxon>
    </lineage>
</organism>
<dbReference type="GO" id="GO:0036431">
    <property type="term" value="F:dCMP kinase activity"/>
    <property type="evidence" value="ECO:0007669"/>
    <property type="project" value="InterPro"/>
</dbReference>
<dbReference type="GO" id="GO:0015949">
    <property type="term" value="P:nucleobase-containing small molecule interconversion"/>
    <property type="evidence" value="ECO:0007669"/>
    <property type="project" value="TreeGrafter"/>
</dbReference>
<dbReference type="InterPro" id="IPR027417">
    <property type="entry name" value="P-loop_NTPase"/>
</dbReference>
<accession>A0A3D8YF67</accession>
<gene>
    <name evidence="8" type="primary">cmk</name>
    <name evidence="10" type="ORF">DSL64_06410</name>
</gene>
<evidence type="ECO:0000313" key="11">
    <source>
        <dbReference type="Proteomes" id="UP000256373"/>
    </source>
</evidence>
<dbReference type="InterPro" id="IPR003136">
    <property type="entry name" value="Cytidylate_kin"/>
</dbReference>
<dbReference type="EC" id="2.7.4.25" evidence="8"/>
<keyword evidence="2 8" id="KW-0808">Transferase</keyword>
<feature type="domain" description="Cytidylate kinase" evidence="9">
    <location>
        <begin position="6"/>
        <end position="220"/>
    </location>
</feature>
<dbReference type="GO" id="GO:0006220">
    <property type="term" value="P:pyrimidine nucleotide metabolic process"/>
    <property type="evidence" value="ECO:0007669"/>
    <property type="project" value="UniProtKB-UniRule"/>
</dbReference>
<evidence type="ECO:0000259" key="9">
    <source>
        <dbReference type="Pfam" id="PF02224"/>
    </source>
</evidence>
<evidence type="ECO:0000256" key="4">
    <source>
        <dbReference type="ARBA" id="ARBA00022777"/>
    </source>
</evidence>
<comment type="caution">
    <text evidence="10">The sequence shown here is derived from an EMBL/GenBank/DDBJ whole genome shotgun (WGS) entry which is preliminary data.</text>
</comment>
<dbReference type="Pfam" id="PF02224">
    <property type="entry name" value="Cytidylate_kin"/>
    <property type="match status" value="1"/>
</dbReference>
<keyword evidence="5 8" id="KW-0067">ATP-binding</keyword>
<comment type="catalytic activity">
    <reaction evidence="6 8">
        <text>dCMP + ATP = dCDP + ADP</text>
        <dbReference type="Rhea" id="RHEA:25094"/>
        <dbReference type="ChEBI" id="CHEBI:30616"/>
        <dbReference type="ChEBI" id="CHEBI:57566"/>
        <dbReference type="ChEBI" id="CHEBI:58593"/>
        <dbReference type="ChEBI" id="CHEBI:456216"/>
        <dbReference type="EC" id="2.7.4.25"/>
    </reaction>
</comment>
<dbReference type="HAMAP" id="MF_00238">
    <property type="entry name" value="Cytidyl_kinase_type1"/>
    <property type="match status" value="1"/>
</dbReference>
<dbReference type="Gene3D" id="3.40.50.300">
    <property type="entry name" value="P-loop containing nucleotide triphosphate hydrolases"/>
    <property type="match status" value="1"/>
</dbReference>
<protein>
    <recommendedName>
        <fullName evidence="8">Cytidylate kinase</fullName>
        <shortName evidence="8">CK</shortName>
        <ecNumber evidence="8">2.7.4.25</ecNumber>
    </recommendedName>
    <alternativeName>
        <fullName evidence="8">Cytidine monophosphate kinase</fullName>
        <shortName evidence="8">CMP kinase</shortName>
    </alternativeName>
</protein>
<evidence type="ECO:0000256" key="8">
    <source>
        <dbReference type="HAMAP-Rule" id="MF_00238"/>
    </source>
</evidence>
<sequence length="237" mass="26912">MPKIIVAIDGYSSCGKSTTAKLVAKQLNYPYIDTGAMYRAVTLYFIQNHISLTNPKEVETALNQIQITFRRHPELGRNDTYLNGLNIEDEIRKMYVSEKVSEVSAIAEVRHALVAQQQRMGRVKGIVMDGRDIGTVVFPNAELKIFMTADPMIRAQRRQLELIEKGDLVGIQEILENLRLRDHIDTTRAESPLRQAEDAVFIDNSLMTLDEQVEMVVRLADAQIASSLRRRDLNNLK</sequence>
<dbReference type="PANTHER" id="PTHR21299:SF2">
    <property type="entry name" value="CYTIDYLATE KINASE"/>
    <property type="match status" value="1"/>
</dbReference>
<evidence type="ECO:0000256" key="2">
    <source>
        <dbReference type="ARBA" id="ARBA00022679"/>
    </source>
</evidence>
<reference evidence="10 11" key="1">
    <citation type="submission" date="2018-07" db="EMBL/GenBank/DDBJ databases">
        <title>Dyadobacter roseus sp. nov., isolated from rose rhizosphere soil.</title>
        <authorList>
            <person name="Chen L."/>
        </authorList>
    </citation>
    <scope>NUCLEOTIDE SEQUENCE [LARGE SCALE GENOMIC DNA]</scope>
    <source>
        <strain evidence="10 11">RS19</strain>
    </source>
</reference>
<name>A0A3D8YF67_9BACT</name>
<evidence type="ECO:0000256" key="3">
    <source>
        <dbReference type="ARBA" id="ARBA00022741"/>
    </source>
</evidence>
<keyword evidence="3 8" id="KW-0547">Nucleotide-binding</keyword>
<dbReference type="PANTHER" id="PTHR21299">
    <property type="entry name" value="CYTIDYLATE KINASE/PANTOATE-BETA-ALANINE LIGASE"/>
    <property type="match status" value="1"/>
</dbReference>
<evidence type="ECO:0000313" key="10">
    <source>
        <dbReference type="EMBL" id="REA63243.1"/>
    </source>
</evidence>
<comment type="subcellular location">
    <subcellularLocation>
        <location evidence="8">Cytoplasm</location>
    </subcellularLocation>
</comment>